<gene>
    <name evidence="2" type="ORF">A2765_04245</name>
</gene>
<comment type="caution">
    <text evidence="2">The sequence shown here is derived from an EMBL/GenBank/DDBJ whole genome shotgun (WGS) entry which is preliminary data.</text>
</comment>
<feature type="transmembrane region" description="Helical" evidence="1">
    <location>
        <begin position="12"/>
        <end position="36"/>
    </location>
</feature>
<evidence type="ECO:0000313" key="2">
    <source>
        <dbReference type="EMBL" id="OGG59770.1"/>
    </source>
</evidence>
<dbReference type="AlphaFoldDB" id="A0A1F6DEM4"/>
<keyword evidence="1" id="KW-1133">Transmembrane helix</keyword>
<evidence type="ECO:0000256" key="1">
    <source>
        <dbReference type="SAM" id="Phobius"/>
    </source>
</evidence>
<evidence type="ECO:0000313" key="3">
    <source>
        <dbReference type="Proteomes" id="UP000176377"/>
    </source>
</evidence>
<keyword evidence="1" id="KW-0472">Membrane</keyword>
<feature type="transmembrane region" description="Helical" evidence="1">
    <location>
        <begin position="56"/>
        <end position="81"/>
    </location>
</feature>
<accession>A0A1F6DEM4</accession>
<dbReference type="EMBL" id="MFLA01000016">
    <property type="protein sequence ID" value="OGG59770.1"/>
    <property type="molecule type" value="Genomic_DNA"/>
</dbReference>
<sequence length="86" mass="9725">MNLTIHKTGLIVGLFLGGWHLIWSFLVLTGIGQVLIDFVLWAHMVHLPYVVGPFEFTAALMLIIMTTFVGYVLGAAFAWAWNRIHR</sequence>
<organism evidence="2 3">
    <name type="scientific">Candidatus Kaiserbacteria bacterium RIFCSPHIGHO2_01_FULL_56_24</name>
    <dbReference type="NCBI Taxonomy" id="1798487"/>
    <lineage>
        <taxon>Bacteria</taxon>
        <taxon>Candidatus Kaiseribacteriota</taxon>
    </lineage>
</organism>
<reference evidence="2 3" key="1">
    <citation type="journal article" date="2016" name="Nat. Commun.">
        <title>Thousands of microbial genomes shed light on interconnected biogeochemical processes in an aquifer system.</title>
        <authorList>
            <person name="Anantharaman K."/>
            <person name="Brown C.T."/>
            <person name="Hug L.A."/>
            <person name="Sharon I."/>
            <person name="Castelle C.J."/>
            <person name="Probst A.J."/>
            <person name="Thomas B.C."/>
            <person name="Singh A."/>
            <person name="Wilkins M.J."/>
            <person name="Karaoz U."/>
            <person name="Brodie E.L."/>
            <person name="Williams K.H."/>
            <person name="Hubbard S.S."/>
            <person name="Banfield J.F."/>
        </authorList>
    </citation>
    <scope>NUCLEOTIDE SEQUENCE [LARGE SCALE GENOMIC DNA]</scope>
</reference>
<protein>
    <submittedName>
        <fullName evidence="2">Uncharacterized protein</fullName>
    </submittedName>
</protein>
<keyword evidence="1" id="KW-0812">Transmembrane</keyword>
<dbReference type="Proteomes" id="UP000176377">
    <property type="component" value="Unassembled WGS sequence"/>
</dbReference>
<proteinExistence type="predicted"/>
<name>A0A1F6DEM4_9BACT</name>